<organism evidence="2 3">
    <name type="scientific">Pantoea cypripedii</name>
    <name type="common">Pectobacterium cypripedii</name>
    <name type="synonym">Erwinia cypripedii</name>
    <dbReference type="NCBI Taxonomy" id="55209"/>
    <lineage>
        <taxon>Bacteria</taxon>
        <taxon>Pseudomonadati</taxon>
        <taxon>Pseudomonadota</taxon>
        <taxon>Gammaproteobacteria</taxon>
        <taxon>Enterobacterales</taxon>
        <taxon>Erwiniaceae</taxon>
        <taxon>Pantoea</taxon>
    </lineage>
</organism>
<dbReference type="STRING" id="55209.HA50_26340"/>
<gene>
    <name evidence="2" type="ORF">HA50_26340</name>
</gene>
<feature type="transmembrane region" description="Helical" evidence="1">
    <location>
        <begin position="33"/>
        <end position="57"/>
    </location>
</feature>
<protein>
    <recommendedName>
        <fullName evidence="4">Conjugal transfer protein TraS</fullName>
    </recommendedName>
</protein>
<dbReference type="AlphaFoldDB" id="A0A1X1EMQ0"/>
<comment type="caution">
    <text evidence="2">The sequence shown here is derived from an EMBL/GenBank/DDBJ whole genome shotgun (WGS) entry which is preliminary data.</text>
</comment>
<feature type="transmembrane region" description="Helical" evidence="1">
    <location>
        <begin position="77"/>
        <end position="105"/>
    </location>
</feature>
<feature type="transmembrane region" description="Helical" evidence="1">
    <location>
        <begin position="157"/>
        <end position="179"/>
    </location>
</feature>
<keyword evidence="1" id="KW-1133">Transmembrane helix</keyword>
<feature type="transmembrane region" description="Helical" evidence="1">
    <location>
        <begin position="126"/>
        <end position="151"/>
    </location>
</feature>
<evidence type="ECO:0008006" key="4">
    <source>
        <dbReference type="Google" id="ProtNLM"/>
    </source>
</evidence>
<evidence type="ECO:0000256" key="1">
    <source>
        <dbReference type="SAM" id="Phobius"/>
    </source>
</evidence>
<name>A0A1X1EMQ0_PANCY</name>
<reference evidence="2 3" key="1">
    <citation type="journal article" date="2017" name="Antonie Van Leeuwenhoek">
        <title>Phylogenomic resolution of the bacterial genus Pantoea and its relationship with Erwinia and Tatumella.</title>
        <authorList>
            <person name="Palmer M."/>
            <person name="Steenkamp E.T."/>
            <person name="Coetzee M.P."/>
            <person name="Chan W.Y."/>
            <person name="van Zyl E."/>
            <person name="De Maayer P."/>
            <person name="Coutinho T.A."/>
            <person name="Blom J."/>
            <person name="Smits T.H."/>
            <person name="Duffy B."/>
            <person name="Venter S.N."/>
        </authorList>
    </citation>
    <scope>NUCLEOTIDE SEQUENCE [LARGE SCALE GENOMIC DNA]</scope>
    <source>
        <strain evidence="2 3">LMG 2657</strain>
    </source>
</reference>
<evidence type="ECO:0000313" key="3">
    <source>
        <dbReference type="Proteomes" id="UP000193749"/>
    </source>
</evidence>
<accession>A0A1X1EMQ0</accession>
<sequence>MSNFTMTKVDDDVSMLIESLSSSNRLIPSSLRLLKLSFVVPAIALIAAFMSDVIGYASLSDSQFSLQGYYFYFLSDGWAVVVPTLLIGLLFAFMTYNNLMLYMAVPENARRNSLVLSHLRKIAKRTVNVFLLLMFVSAILSVFKAWAALAIPALEFALLFAVNMIVGAEINRLGAGLALEKISNLIKKI</sequence>
<keyword evidence="1" id="KW-0472">Membrane</keyword>
<dbReference type="Proteomes" id="UP000193749">
    <property type="component" value="Unassembled WGS sequence"/>
</dbReference>
<proteinExistence type="predicted"/>
<evidence type="ECO:0000313" key="2">
    <source>
        <dbReference type="EMBL" id="ORM90093.1"/>
    </source>
</evidence>
<dbReference type="EMBL" id="MLJI01000002">
    <property type="protein sequence ID" value="ORM90093.1"/>
    <property type="molecule type" value="Genomic_DNA"/>
</dbReference>
<keyword evidence="1" id="KW-0812">Transmembrane</keyword>
<keyword evidence="3" id="KW-1185">Reference proteome</keyword>
<dbReference type="OrthoDB" id="6547369at2"/>